<keyword evidence="4" id="KW-0804">Transcription</keyword>
<comment type="subcellular location">
    <subcellularLocation>
        <location evidence="1">Nucleus</location>
    </subcellularLocation>
</comment>
<dbReference type="InterPro" id="IPR015300">
    <property type="entry name" value="DNA-bd_pseudobarrel_sf"/>
</dbReference>
<evidence type="ECO:0000256" key="4">
    <source>
        <dbReference type="ARBA" id="ARBA00023163"/>
    </source>
</evidence>
<dbReference type="GO" id="GO:0005634">
    <property type="term" value="C:nucleus"/>
    <property type="evidence" value="ECO:0007669"/>
    <property type="project" value="UniProtKB-SubCell"/>
</dbReference>
<accession>A0AAV5MKE6</accession>
<reference evidence="7 8" key="1">
    <citation type="journal article" date="2021" name="Commun. Biol.">
        <title>The genome of Shorea leprosula (Dipterocarpaceae) highlights the ecological relevance of drought in aseasonal tropical rainforests.</title>
        <authorList>
            <person name="Ng K.K.S."/>
            <person name="Kobayashi M.J."/>
            <person name="Fawcett J.A."/>
            <person name="Hatakeyama M."/>
            <person name="Paape T."/>
            <person name="Ng C.H."/>
            <person name="Ang C.C."/>
            <person name="Tnah L.H."/>
            <person name="Lee C.T."/>
            <person name="Nishiyama T."/>
            <person name="Sese J."/>
            <person name="O'Brien M.J."/>
            <person name="Copetti D."/>
            <person name="Mohd Noor M.I."/>
            <person name="Ong R.C."/>
            <person name="Putra M."/>
            <person name="Sireger I.Z."/>
            <person name="Indrioko S."/>
            <person name="Kosugi Y."/>
            <person name="Izuno A."/>
            <person name="Isagi Y."/>
            <person name="Lee S.L."/>
            <person name="Shimizu K.K."/>
        </authorList>
    </citation>
    <scope>NUCLEOTIDE SEQUENCE [LARGE SCALE GENOMIC DNA]</scope>
    <source>
        <strain evidence="7">214</strain>
    </source>
</reference>
<comment type="caution">
    <text evidence="7">The sequence shown here is derived from an EMBL/GenBank/DDBJ whole genome shotgun (WGS) entry which is preliminary data.</text>
</comment>
<dbReference type="PROSITE" id="PS50863">
    <property type="entry name" value="B3"/>
    <property type="match status" value="1"/>
</dbReference>
<keyword evidence="2" id="KW-0805">Transcription regulation</keyword>
<organism evidence="7 8">
    <name type="scientific">Rubroshorea leprosula</name>
    <dbReference type="NCBI Taxonomy" id="152421"/>
    <lineage>
        <taxon>Eukaryota</taxon>
        <taxon>Viridiplantae</taxon>
        <taxon>Streptophyta</taxon>
        <taxon>Embryophyta</taxon>
        <taxon>Tracheophyta</taxon>
        <taxon>Spermatophyta</taxon>
        <taxon>Magnoliopsida</taxon>
        <taxon>eudicotyledons</taxon>
        <taxon>Gunneridae</taxon>
        <taxon>Pentapetalae</taxon>
        <taxon>rosids</taxon>
        <taxon>malvids</taxon>
        <taxon>Malvales</taxon>
        <taxon>Dipterocarpaceae</taxon>
        <taxon>Rubroshorea</taxon>
    </lineage>
</organism>
<evidence type="ECO:0000313" key="8">
    <source>
        <dbReference type="Proteomes" id="UP001054252"/>
    </source>
</evidence>
<evidence type="ECO:0000256" key="5">
    <source>
        <dbReference type="ARBA" id="ARBA00023242"/>
    </source>
</evidence>
<dbReference type="CDD" id="cd10017">
    <property type="entry name" value="B3_DNA"/>
    <property type="match status" value="1"/>
</dbReference>
<dbReference type="EMBL" id="BPVZ01000333">
    <property type="protein sequence ID" value="GKV50025.1"/>
    <property type="molecule type" value="Genomic_DNA"/>
</dbReference>
<gene>
    <name evidence="7" type="ORF">SLEP1_g56741</name>
</gene>
<name>A0AAV5MKE6_9ROSI</name>
<proteinExistence type="predicted"/>
<evidence type="ECO:0000259" key="6">
    <source>
        <dbReference type="PROSITE" id="PS50863"/>
    </source>
</evidence>
<dbReference type="InterPro" id="IPR003340">
    <property type="entry name" value="B3_DNA-bd"/>
</dbReference>
<dbReference type="AlphaFoldDB" id="A0AAV5MKE6"/>
<keyword evidence="8" id="KW-1185">Reference proteome</keyword>
<evidence type="ECO:0000256" key="3">
    <source>
        <dbReference type="ARBA" id="ARBA00023125"/>
    </source>
</evidence>
<dbReference type="Proteomes" id="UP001054252">
    <property type="component" value="Unassembled WGS sequence"/>
</dbReference>
<protein>
    <recommendedName>
        <fullName evidence="6">TF-B3 domain-containing protein</fullName>
    </recommendedName>
</protein>
<feature type="domain" description="TF-B3" evidence="6">
    <location>
        <begin position="6"/>
        <end position="107"/>
    </location>
</feature>
<dbReference type="GO" id="GO:0003677">
    <property type="term" value="F:DNA binding"/>
    <property type="evidence" value="ECO:0007669"/>
    <property type="project" value="UniProtKB-KW"/>
</dbReference>
<sequence length="249" mass="27559">MTEPTLVAKKELKKTDTKHRFSVPMTVLPLLPPFNGGHFVAVDIWHGSKRWPMGISIRTCGHKKPVISRCWKSFVRENQLEVGDAVTIFRDEDETGIRYRIEIERRSNAPRPTPVAGPTAHNSNVNVEVAANIPAIKQEMQPALGNVLPIAWNAEELSLKPDDKNLGLTLHKGLQAPMFPFPAEVELKSTGGVQQQIGHETHHDDPKTANLNPILNQTSADESRLNLDLNLPPPVVACEANQVPTMGFD</sequence>
<evidence type="ECO:0000256" key="1">
    <source>
        <dbReference type="ARBA" id="ARBA00004123"/>
    </source>
</evidence>
<evidence type="ECO:0000313" key="7">
    <source>
        <dbReference type="EMBL" id="GKV50025.1"/>
    </source>
</evidence>
<dbReference type="Gene3D" id="2.40.330.10">
    <property type="entry name" value="DNA-binding pseudobarrel domain"/>
    <property type="match status" value="1"/>
</dbReference>
<keyword evidence="3" id="KW-0238">DNA-binding</keyword>
<dbReference type="SUPFAM" id="SSF101936">
    <property type="entry name" value="DNA-binding pseudobarrel domain"/>
    <property type="match status" value="1"/>
</dbReference>
<keyword evidence="5" id="KW-0539">Nucleus</keyword>
<evidence type="ECO:0000256" key="2">
    <source>
        <dbReference type="ARBA" id="ARBA00023015"/>
    </source>
</evidence>